<accession>A0A8X8WU06</accession>
<feature type="region of interest" description="Disordered" evidence="1">
    <location>
        <begin position="73"/>
        <end position="143"/>
    </location>
</feature>
<reference evidence="2" key="1">
    <citation type="submission" date="2018-01" db="EMBL/GenBank/DDBJ databases">
        <authorList>
            <person name="Mao J.F."/>
        </authorList>
    </citation>
    <scope>NUCLEOTIDE SEQUENCE</scope>
    <source>
        <strain evidence="2">Huo1</strain>
        <tissue evidence="2">Leaf</tissue>
    </source>
</reference>
<dbReference type="Proteomes" id="UP000298416">
    <property type="component" value="Unassembled WGS sequence"/>
</dbReference>
<name>A0A8X8WU06_SALSN</name>
<organism evidence="2">
    <name type="scientific">Salvia splendens</name>
    <name type="common">Scarlet sage</name>
    <dbReference type="NCBI Taxonomy" id="180675"/>
    <lineage>
        <taxon>Eukaryota</taxon>
        <taxon>Viridiplantae</taxon>
        <taxon>Streptophyta</taxon>
        <taxon>Embryophyta</taxon>
        <taxon>Tracheophyta</taxon>
        <taxon>Spermatophyta</taxon>
        <taxon>Magnoliopsida</taxon>
        <taxon>eudicotyledons</taxon>
        <taxon>Gunneridae</taxon>
        <taxon>Pentapetalae</taxon>
        <taxon>asterids</taxon>
        <taxon>lamiids</taxon>
        <taxon>Lamiales</taxon>
        <taxon>Lamiaceae</taxon>
        <taxon>Nepetoideae</taxon>
        <taxon>Mentheae</taxon>
        <taxon>Salviinae</taxon>
        <taxon>Salvia</taxon>
        <taxon>Salvia subgen. Calosphace</taxon>
        <taxon>core Calosphace</taxon>
    </lineage>
</organism>
<evidence type="ECO:0000313" key="3">
    <source>
        <dbReference type="Proteomes" id="UP000298416"/>
    </source>
</evidence>
<feature type="compositionally biased region" description="Polar residues" evidence="1">
    <location>
        <begin position="116"/>
        <end position="129"/>
    </location>
</feature>
<feature type="compositionally biased region" description="Basic and acidic residues" evidence="1">
    <location>
        <begin position="73"/>
        <end position="84"/>
    </location>
</feature>
<keyword evidence="3" id="KW-1185">Reference proteome</keyword>
<feature type="compositionally biased region" description="Basic and acidic residues" evidence="1">
    <location>
        <begin position="40"/>
        <end position="52"/>
    </location>
</feature>
<evidence type="ECO:0000256" key="1">
    <source>
        <dbReference type="SAM" id="MobiDB-lite"/>
    </source>
</evidence>
<reference evidence="2" key="2">
    <citation type="submission" date="2020-08" db="EMBL/GenBank/DDBJ databases">
        <title>Plant Genome Project.</title>
        <authorList>
            <person name="Zhang R.-G."/>
        </authorList>
    </citation>
    <scope>NUCLEOTIDE SEQUENCE</scope>
    <source>
        <strain evidence="2">Huo1</strain>
        <tissue evidence="2">Leaf</tissue>
    </source>
</reference>
<gene>
    <name evidence="2" type="ORF">SASPL_138703</name>
</gene>
<proteinExistence type="predicted"/>
<dbReference type="EMBL" id="PNBA02000014">
    <property type="protein sequence ID" value="KAG6401835.1"/>
    <property type="molecule type" value="Genomic_DNA"/>
</dbReference>
<protein>
    <submittedName>
        <fullName evidence="2">Uncharacterized protein</fullName>
    </submittedName>
</protein>
<feature type="compositionally biased region" description="Acidic residues" evidence="1">
    <location>
        <begin position="85"/>
        <end position="101"/>
    </location>
</feature>
<comment type="caution">
    <text evidence="2">The sequence shown here is derived from an EMBL/GenBank/DDBJ whole genome shotgun (WGS) entry which is preliminary data.</text>
</comment>
<dbReference type="AlphaFoldDB" id="A0A8X8WU06"/>
<sequence>MLRSHYLSHRCAYRFLHFQAYFASINTQFAPSLFPHDHFKEKNSNTDERGTDLARGGGAEENLTEFAQLLRRDGGGARSGADEHDVSDEIEQSEGSQDEACEMSLAESRPWPLNPALQTTPPFLNQQPVAASDGHPPSLYSAPSNPKFSYDSLELIADVTGASKKPCPITTIDQLLDRDHVGAEGVFLDDEEKVGILTVALECMPTGPDYWATTYISDVNALMIYLFLPEKAVVVQIVPLGAIDTLAKLDFGKPGGDEAENVTIDLRRFRATLAKALKLLRH</sequence>
<evidence type="ECO:0000313" key="2">
    <source>
        <dbReference type="EMBL" id="KAG6401835.1"/>
    </source>
</evidence>
<feature type="region of interest" description="Disordered" evidence="1">
    <location>
        <begin position="40"/>
        <end position="61"/>
    </location>
</feature>